<comment type="subunit">
    <text evidence="12">Monomer and homodimer.</text>
</comment>
<feature type="binding site" evidence="12">
    <location>
        <position position="109"/>
    </location>
    <ligand>
        <name>GTP</name>
        <dbReference type="ChEBI" id="CHEBI:37565"/>
    </ligand>
</feature>
<feature type="binding site" evidence="12">
    <location>
        <position position="42"/>
    </location>
    <ligand>
        <name>[4Fe-4S] cluster</name>
        <dbReference type="ChEBI" id="CHEBI:49883"/>
        <label>1</label>
        <note>4Fe-4S-S-AdoMet</note>
    </ligand>
</feature>
<dbReference type="PANTHER" id="PTHR22960">
    <property type="entry name" value="MOLYBDOPTERIN COFACTOR SYNTHESIS PROTEIN A"/>
    <property type="match status" value="1"/>
</dbReference>
<dbReference type="EC" id="4.1.99.22" evidence="1 12"/>
<dbReference type="GO" id="GO:0061799">
    <property type="term" value="F:cyclic pyranopterin monophosphate synthase activity"/>
    <property type="evidence" value="ECO:0007669"/>
    <property type="project" value="TreeGrafter"/>
</dbReference>
<feature type="binding site" evidence="12">
    <location>
        <position position="285"/>
    </location>
    <ligand>
        <name>[4Fe-4S] cluster</name>
        <dbReference type="ChEBI" id="CHEBI:49883"/>
        <label>2</label>
        <note>4Fe-4S-substrate</note>
    </ligand>
</feature>
<dbReference type="PROSITE" id="PS51918">
    <property type="entry name" value="RADICAL_SAM"/>
    <property type="match status" value="1"/>
</dbReference>
<evidence type="ECO:0000256" key="11">
    <source>
        <dbReference type="ARBA" id="ARBA00048697"/>
    </source>
</evidence>
<keyword evidence="4 12" id="KW-0479">Metal-binding</keyword>
<evidence type="ECO:0000256" key="7">
    <source>
        <dbReference type="ARBA" id="ARBA00023014"/>
    </source>
</evidence>
<dbReference type="SFLD" id="SFLDG01067">
    <property type="entry name" value="SPASM/twitch_domain_containing"/>
    <property type="match status" value="1"/>
</dbReference>
<gene>
    <name evidence="12 14" type="primary">moaA</name>
    <name evidence="14" type="ORF">ENS29_07125</name>
</gene>
<feature type="binding site" evidence="12">
    <location>
        <position position="41"/>
    </location>
    <ligand>
        <name>S-adenosyl-L-methionine</name>
        <dbReference type="ChEBI" id="CHEBI:59789"/>
    </ligand>
</feature>
<keyword evidence="2 12" id="KW-0004">4Fe-4S</keyword>
<feature type="binding site" evidence="12">
    <location>
        <position position="204"/>
    </location>
    <ligand>
        <name>S-adenosyl-L-methionine</name>
        <dbReference type="ChEBI" id="CHEBI:59789"/>
    </ligand>
</feature>
<keyword evidence="3 12" id="KW-0949">S-adenosyl-L-methionine</keyword>
<dbReference type="InterPro" id="IPR040064">
    <property type="entry name" value="MoaA-like"/>
</dbReference>
<name>A0A7C4MM00_9BACT</name>
<dbReference type="Pfam" id="PF04055">
    <property type="entry name" value="Radical_SAM"/>
    <property type="match status" value="1"/>
</dbReference>
<dbReference type="InterPro" id="IPR010505">
    <property type="entry name" value="MoaA_twitch"/>
</dbReference>
<feature type="binding site" evidence="12">
    <location>
        <position position="268"/>
    </location>
    <ligand>
        <name>[4Fe-4S] cluster</name>
        <dbReference type="ChEBI" id="CHEBI:49883"/>
        <label>2</label>
        <note>4Fe-4S-substrate</note>
    </ligand>
</feature>
<dbReference type="InterPro" id="IPR013785">
    <property type="entry name" value="Aldolase_TIM"/>
</dbReference>
<dbReference type="SFLD" id="SFLDG01383">
    <property type="entry name" value="cyclic_pyranopterin_phosphate"/>
    <property type="match status" value="1"/>
</dbReference>
<dbReference type="UniPathway" id="UPA00344"/>
<keyword evidence="5 12" id="KW-0547">Nucleotide-binding</keyword>
<evidence type="ECO:0000256" key="9">
    <source>
        <dbReference type="ARBA" id="ARBA00023150"/>
    </source>
</evidence>
<dbReference type="GO" id="GO:1904047">
    <property type="term" value="F:S-adenosyl-L-methionine binding"/>
    <property type="evidence" value="ECO:0007669"/>
    <property type="project" value="UniProtKB-UniRule"/>
</dbReference>
<keyword evidence="6 12" id="KW-0408">Iron</keyword>
<evidence type="ECO:0000256" key="3">
    <source>
        <dbReference type="ARBA" id="ARBA00022691"/>
    </source>
</evidence>
<evidence type="ECO:0000259" key="13">
    <source>
        <dbReference type="PROSITE" id="PS51918"/>
    </source>
</evidence>
<feature type="binding site" evidence="12">
    <location>
        <position position="170"/>
    </location>
    <ligand>
        <name>GTP</name>
        <dbReference type="ChEBI" id="CHEBI:37565"/>
    </ligand>
</feature>
<dbReference type="CDD" id="cd01335">
    <property type="entry name" value="Radical_SAM"/>
    <property type="match status" value="1"/>
</dbReference>
<evidence type="ECO:0000256" key="4">
    <source>
        <dbReference type="ARBA" id="ARBA00022723"/>
    </source>
</evidence>
<comment type="function">
    <text evidence="12">Catalyzes the cyclization of GTP to (8S)-3',8-cyclo-7,8-dihydroguanosine 5'-triphosphate.</text>
</comment>
<comment type="cofactor">
    <cofactor evidence="12">
        <name>[4Fe-4S] cluster</name>
        <dbReference type="ChEBI" id="CHEBI:49883"/>
    </cofactor>
    <text evidence="12">Binds 2 [4Fe-4S] clusters. Binds 1 [4Fe-4S] cluster coordinated with 3 cysteines and an exchangeable S-adenosyl-L-methionine and 1 [4Fe-4S] cluster coordinated with 3 cysteines and the GTP-derived substrate.</text>
</comment>
<dbReference type="PROSITE" id="PS01305">
    <property type="entry name" value="MOAA_NIFB_PQQE"/>
    <property type="match status" value="1"/>
</dbReference>
<dbReference type="NCBIfam" id="NF001199">
    <property type="entry name" value="PRK00164.2-1"/>
    <property type="match status" value="1"/>
</dbReference>
<evidence type="ECO:0000256" key="2">
    <source>
        <dbReference type="ARBA" id="ARBA00022485"/>
    </source>
</evidence>
<sequence>MRGERNDSRPQRSDALTDLFSRRLNYLRVSITDRCNLRCVYCTPQFETIKLDHEQILSYEEILRVVRIAASLGVEKVRITGGEPLVRRGVIDFLKQVVQMPGIRDVSLTTNGVLLAERIDDLWESGIRRINVSLDTLRSDRFSAITGLDAFERVWAGIQAAYRKGYHPIKVNTVALEGINDDEVVDIARLSFRYPFHFRFIEYMPIGPCPKVRGSGLLTPDIQRRLEAAIGPLLPVAASPFDGPARRFRFERAIGEIGFISAMSDHFCSRCNRLRLTARGTLRPCLLSDREIDVKTLLRANASDEALAELLKSAALQKGSEHHVLSSKDGVHGRMFAIGG</sequence>
<dbReference type="InterPro" id="IPR007197">
    <property type="entry name" value="rSAM"/>
</dbReference>
<dbReference type="InterPro" id="IPR000385">
    <property type="entry name" value="MoaA_NifB_PqqE_Fe-S-bd_CS"/>
</dbReference>
<dbReference type="CDD" id="cd21117">
    <property type="entry name" value="Twitch_MoaA"/>
    <property type="match status" value="1"/>
</dbReference>
<evidence type="ECO:0000256" key="10">
    <source>
        <dbReference type="ARBA" id="ARBA00023239"/>
    </source>
</evidence>
<protein>
    <recommendedName>
        <fullName evidence="1 12">GTP 3',8-cyclase</fullName>
        <ecNumber evidence="1 12">4.1.99.22</ecNumber>
    </recommendedName>
    <alternativeName>
        <fullName evidence="12">Molybdenum cofactor biosynthesis protein A</fullName>
    </alternativeName>
</protein>
<feature type="binding site" evidence="12">
    <location>
        <position position="78"/>
    </location>
    <ligand>
        <name>GTP</name>
        <dbReference type="ChEBI" id="CHEBI:37565"/>
    </ligand>
</feature>
<evidence type="ECO:0000256" key="1">
    <source>
        <dbReference type="ARBA" id="ARBA00012167"/>
    </source>
</evidence>
<keyword evidence="8 12" id="KW-0342">GTP-binding</keyword>
<dbReference type="Pfam" id="PF06463">
    <property type="entry name" value="Mob_synth_C"/>
    <property type="match status" value="1"/>
</dbReference>
<dbReference type="InterPro" id="IPR013483">
    <property type="entry name" value="MoaA"/>
</dbReference>
<keyword evidence="7 12" id="KW-0411">Iron-sulfur</keyword>
<dbReference type="EMBL" id="DSUH01000167">
    <property type="protein sequence ID" value="HGU32610.1"/>
    <property type="molecule type" value="Genomic_DNA"/>
</dbReference>
<dbReference type="AlphaFoldDB" id="A0A7C4MM00"/>
<dbReference type="GO" id="GO:0046872">
    <property type="term" value="F:metal ion binding"/>
    <property type="evidence" value="ECO:0007669"/>
    <property type="project" value="UniProtKB-KW"/>
</dbReference>
<dbReference type="PANTHER" id="PTHR22960:SF0">
    <property type="entry name" value="MOLYBDENUM COFACTOR BIOSYNTHESIS PROTEIN 1"/>
    <property type="match status" value="1"/>
</dbReference>
<dbReference type="InterPro" id="IPR050105">
    <property type="entry name" value="MoCo_biosynth_MoaA/MoaC"/>
</dbReference>
<dbReference type="Gene3D" id="3.20.20.70">
    <property type="entry name" value="Aldolase class I"/>
    <property type="match status" value="1"/>
</dbReference>
<dbReference type="GO" id="GO:0005525">
    <property type="term" value="F:GTP binding"/>
    <property type="evidence" value="ECO:0007669"/>
    <property type="project" value="UniProtKB-UniRule"/>
</dbReference>
<feature type="binding site" evidence="12">
    <location>
        <position position="35"/>
    </location>
    <ligand>
        <name>[4Fe-4S] cluster</name>
        <dbReference type="ChEBI" id="CHEBI:49883"/>
        <label>1</label>
        <note>4Fe-4S-S-AdoMet</note>
    </ligand>
</feature>
<organism evidence="14">
    <name type="scientific">Desulfatirhabdium butyrativorans</name>
    <dbReference type="NCBI Taxonomy" id="340467"/>
    <lineage>
        <taxon>Bacteria</taxon>
        <taxon>Pseudomonadati</taxon>
        <taxon>Thermodesulfobacteriota</taxon>
        <taxon>Desulfobacteria</taxon>
        <taxon>Desulfobacterales</taxon>
        <taxon>Desulfatirhabdiaceae</taxon>
        <taxon>Desulfatirhabdium</taxon>
    </lineage>
</organism>
<evidence type="ECO:0000256" key="12">
    <source>
        <dbReference type="HAMAP-Rule" id="MF_01225"/>
    </source>
</evidence>
<comment type="catalytic activity">
    <reaction evidence="11 12">
        <text>GTP + AH2 + S-adenosyl-L-methionine = (8S)-3',8-cyclo-7,8-dihydroguanosine 5'-triphosphate + 5'-deoxyadenosine + L-methionine + A + H(+)</text>
        <dbReference type="Rhea" id="RHEA:49576"/>
        <dbReference type="ChEBI" id="CHEBI:13193"/>
        <dbReference type="ChEBI" id="CHEBI:15378"/>
        <dbReference type="ChEBI" id="CHEBI:17319"/>
        <dbReference type="ChEBI" id="CHEBI:17499"/>
        <dbReference type="ChEBI" id="CHEBI:37565"/>
        <dbReference type="ChEBI" id="CHEBI:57844"/>
        <dbReference type="ChEBI" id="CHEBI:59789"/>
        <dbReference type="ChEBI" id="CHEBI:131766"/>
        <dbReference type="EC" id="4.1.99.22"/>
    </reaction>
</comment>
<evidence type="ECO:0000256" key="8">
    <source>
        <dbReference type="ARBA" id="ARBA00023134"/>
    </source>
</evidence>
<keyword evidence="10 12" id="KW-0456">Lyase</keyword>
<feature type="domain" description="Radical SAM core" evidence="13">
    <location>
        <begin position="19"/>
        <end position="242"/>
    </location>
</feature>
<dbReference type="GO" id="GO:0006777">
    <property type="term" value="P:Mo-molybdopterin cofactor biosynthetic process"/>
    <property type="evidence" value="ECO:0007669"/>
    <property type="project" value="UniProtKB-UniRule"/>
</dbReference>
<feature type="binding site" evidence="12">
    <location>
        <begin position="273"/>
        <end position="275"/>
    </location>
    <ligand>
        <name>GTP</name>
        <dbReference type="ChEBI" id="CHEBI:37565"/>
    </ligand>
</feature>
<feature type="binding site" evidence="12">
    <location>
        <position position="271"/>
    </location>
    <ligand>
        <name>[4Fe-4S] cluster</name>
        <dbReference type="ChEBI" id="CHEBI:49883"/>
        <label>2</label>
        <note>4Fe-4S-substrate</note>
    </ligand>
</feature>
<proteinExistence type="inferred from homology"/>
<comment type="pathway">
    <text evidence="12">Cofactor biosynthesis; molybdopterin biosynthesis.</text>
</comment>
<dbReference type="NCBIfam" id="TIGR02666">
    <property type="entry name" value="moaA"/>
    <property type="match status" value="1"/>
</dbReference>
<dbReference type="SFLD" id="SFLDS00029">
    <property type="entry name" value="Radical_SAM"/>
    <property type="match status" value="1"/>
</dbReference>
<accession>A0A7C4MM00</accession>
<feature type="binding site" evidence="12">
    <location>
        <position position="39"/>
    </location>
    <ligand>
        <name>[4Fe-4S] cluster</name>
        <dbReference type="ChEBI" id="CHEBI:49883"/>
        <label>1</label>
        <note>4Fe-4S-S-AdoMet</note>
    </ligand>
</feature>
<evidence type="ECO:0000313" key="14">
    <source>
        <dbReference type="EMBL" id="HGU32610.1"/>
    </source>
</evidence>
<dbReference type="InterPro" id="IPR006638">
    <property type="entry name" value="Elp3/MiaA/NifB-like_rSAM"/>
</dbReference>
<evidence type="ECO:0000256" key="6">
    <source>
        <dbReference type="ARBA" id="ARBA00023004"/>
    </source>
</evidence>
<dbReference type="SUPFAM" id="SSF102114">
    <property type="entry name" value="Radical SAM enzymes"/>
    <property type="match status" value="1"/>
</dbReference>
<dbReference type="InterPro" id="IPR058240">
    <property type="entry name" value="rSAM_sf"/>
</dbReference>
<dbReference type="HAMAP" id="MF_01225_B">
    <property type="entry name" value="MoaA_B"/>
    <property type="match status" value="1"/>
</dbReference>
<evidence type="ECO:0000256" key="5">
    <source>
        <dbReference type="ARBA" id="ARBA00022741"/>
    </source>
</evidence>
<comment type="caution">
    <text evidence="14">The sequence shown here is derived from an EMBL/GenBank/DDBJ whole genome shotgun (WGS) entry which is preliminary data.</text>
</comment>
<dbReference type="SFLD" id="SFLDG01386">
    <property type="entry name" value="main_SPASM_domain-containing"/>
    <property type="match status" value="1"/>
</dbReference>
<feature type="binding site" evidence="12">
    <location>
        <position position="82"/>
    </location>
    <ligand>
        <name>S-adenosyl-L-methionine</name>
        <dbReference type="ChEBI" id="CHEBI:59789"/>
    </ligand>
</feature>
<dbReference type="GO" id="GO:0051539">
    <property type="term" value="F:4 iron, 4 sulfur cluster binding"/>
    <property type="evidence" value="ECO:0007669"/>
    <property type="project" value="UniProtKB-UniRule"/>
</dbReference>
<reference evidence="14" key="1">
    <citation type="journal article" date="2020" name="mSystems">
        <title>Genome- and Community-Level Interaction Insights into Carbon Utilization and Element Cycling Functions of Hydrothermarchaeota in Hydrothermal Sediment.</title>
        <authorList>
            <person name="Zhou Z."/>
            <person name="Liu Y."/>
            <person name="Xu W."/>
            <person name="Pan J."/>
            <person name="Luo Z.H."/>
            <person name="Li M."/>
        </authorList>
    </citation>
    <scope>NUCLEOTIDE SEQUENCE [LARGE SCALE GENOMIC DNA]</scope>
    <source>
        <strain evidence="14">SpSt-477</strain>
    </source>
</reference>
<dbReference type="SMART" id="SM00729">
    <property type="entry name" value="Elp3"/>
    <property type="match status" value="1"/>
</dbReference>
<feature type="binding site" evidence="12">
    <location>
        <position position="133"/>
    </location>
    <ligand>
        <name>S-adenosyl-L-methionine</name>
        <dbReference type="ChEBI" id="CHEBI:59789"/>
    </ligand>
</feature>
<dbReference type="GO" id="GO:0061798">
    <property type="term" value="F:GTP 3',8'-cyclase activity"/>
    <property type="evidence" value="ECO:0007669"/>
    <property type="project" value="UniProtKB-UniRule"/>
</dbReference>
<keyword evidence="9 12" id="KW-0501">Molybdenum cofactor biosynthesis</keyword>
<feature type="binding site" evidence="12">
    <location>
        <position position="28"/>
    </location>
    <ligand>
        <name>GTP</name>
        <dbReference type="ChEBI" id="CHEBI:37565"/>
    </ligand>
</feature>
<comment type="similarity">
    <text evidence="12">Belongs to the radical SAM superfamily. MoaA family.</text>
</comment>